<protein>
    <submittedName>
        <fullName evidence="2">Rhodanese-related sulfurtransferase</fullName>
    </submittedName>
</protein>
<dbReference type="AlphaFoldDB" id="A0A7W7C8R8"/>
<dbReference type="PANTHER" id="PTHR43031">
    <property type="entry name" value="FAD-DEPENDENT OXIDOREDUCTASE"/>
    <property type="match status" value="1"/>
</dbReference>
<dbReference type="InterPro" id="IPR001763">
    <property type="entry name" value="Rhodanese-like_dom"/>
</dbReference>
<dbReference type="PANTHER" id="PTHR43031:SF1">
    <property type="entry name" value="PYRIDINE NUCLEOTIDE-DISULPHIDE OXIDOREDUCTASE"/>
    <property type="match status" value="1"/>
</dbReference>
<dbReference type="SMART" id="SM00450">
    <property type="entry name" value="RHOD"/>
    <property type="match status" value="1"/>
</dbReference>
<dbReference type="GO" id="GO:0016740">
    <property type="term" value="F:transferase activity"/>
    <property type="evidence" value="ECO:0007669"/>
    <property type="project" value="UniProtKB-KW"/>
</dbReference>
<name>A0A7W7C8R8_9PSEU</name>
<evidence type="ECO:0000259" key="1">
    <source>
        <dbReference type="PROSITE" id="PS50206"/>
    </source>
</evidence>
<accession>A0A7W7C8R8</accession>
<dbReference type="InterPro" id="IPR036873">
    <property type="entry name" value="Rhodanese-like_dom_sf"/>
</dbReference>
<dbReference type="RefSeq" id="WP_185002408.1">
    <property type="nucleotide sequence ID" value="NZ_BAAAUI010000079.1"/>
</dbReference>
<evidence type="ECO:0000313" key="2">
    <source>
        <dbReference type="EMBL" id="MBB4676600.1"/>
    </source>
</evidence>
<dbReference type="PROSITE" id="PS50206">
    <property type="entry name" value="RHODANESE_3"/>
    <property type="match status" value="1"/>
</dbReference>
<reference evidence="2 3" key="1">
    <citation type="submission" date="2020-08" db="EMBL/GenBank/DDBJ databases">
        <title>Sequencing the genomes of 1000 actinobacteria strains.</title>
        <authorList>
            <person name="Klenk H.-P."/>
        </authorList>
    </citation>
    <scope>NUCLEOTIDE SEQUENCE [LARGE SCALE GENOMIC DNA]</scope>
    <source>
        <strain evidence="2 3">DSM 44230</strain>
    </source>
</reference>
<gene>
    <name evidence="2" type="ORF">HNR67_002718</name>
</gene>
<feature type="domain" description="Rhodanese" evidence="1">
    <location>
        <begin position="43"/>
        <end position="133"/>
    </location>
</feature>
<proteinExistence type="predicted"/>
<organism evidence="2 3">
    <name type="scientific">Crossiella cryophila</name>
    <dbReference type="NCBI Taxonomy" id="43355"/>
    <lineage>
        <taxon>Bacteria</taxon>
        <taxon>Bacillati</taxon>
        <taxon>Actinomycetota</taxon>
        <taxon>Actinomycetes</taxon>
        <taxon>Pseudonocardiales</taxon>
        <taxon>Pseudonocardiaceae</taxon>
        <taxon>Crossiella</taxon>
    </lineage>
</organism>
<dbReference type="InterPro" id="IPR050229">
    <property type="entry name" value="GlpE_sulfurtransferase"/>
</dbReference>
<dbReference type="Gene3D" id="3.40.250.10">
    <property type="entry name" value="Rhodanese-like domain"/>
    <property type="match status" value="1"/>
</dbReference>
<sequence length="178" mass="18135">MQTTSHVLSLPVAEPAVAAAHFAAELAFEADPDDVHRDLVAGTVTGYVLVECRRPEAFAAARIPGAINLPYATLTEENTAHLDRDLVYLCYCESFQCNAATKGAARLAGLGFKVKRLAGGIQAWIGADYPIEGDAVVGGDVRDAAVAGGGPGAAGPGVAAPGVRGAGDHIHRAVACAC</sequence>
<dbReference type="SUPFAM" id="SSF52821">
    <property type="entry name" value="Rhodanese/Cell cycle control phosphatase"/>
    <property type="match status" value="1"/>
</dbReference>
<comment type="caution">
    <text evidence="2">The sequence shown here is derived from an EMBL/GenBank/DDBJ whole genome shotgun (WGS) entry which is preliminary data.</text>
</comment>
<dbReference type="Proteomes" id="UP000533598">
    <property type="component" value="Unassembled WGS sequence"/>
</dbReference>
<evidence type="ECO:0000313" key="3">
    <source>
        <dbReference type="Proteomes" id="UP000533598"/>
    </source>
</evidence>
<dbReference type="EMBL" id="JACHMH010000001">
    <property type="protein sequence ID" value="MBB4676600.1"/>
    <property type="molecule type" value="Genomic_DNA"/>
</dbReference>
<keyword evidence="3" id="KW-1185">Reference proteome</keyword>
<dbReference type="Pfam" id="PF00581">
    <property type="entry name" value="Rhodanese"/>
    <property type="match status" value="1"/>
</dbReference>
<keyword evidence="2" id="KW-0808">Transferase</keyword>